<dbReference type="InterPro" id="IPR018154">
    <property type="entry name" value="TLV/ENV_coat_polyprotein"/>
</dbReference>
<keyword evidence="13" id="KW-0449">Lipoprotein</keyword>
<evidence type="ECO:0000256" key="5">
    <source>
        <dbReference type="ARBA" id="ARBA00022581"/>
    </source>
</evidence>
<dbReference type="RefSeq" id="XP_051232741.1">
    <property type="nucleotide sequence ID" value="XM_051376781.1"/>
</dbReference>
<protein>
    <recommendedName>
        <fullName evidence="18">Envelope protein</fullName>
    </recommendedName>
</protein>
<feature type="compositionally biased region" description="Acidic residues" evidence="14">
    <location>
        <begin position="555"/>
        <end position="571"/>
    </location>
</feature>
<dbReference type="GeneTree" id="ENSGT00530000064449"/>
<evidence type="ECO:0000256" key="1">
    <source>
        <dbReference type="ARBA" id="ARBA00004402"/>
    </source>
</evidence>
<dbReference type="RefSeq" id="XP_051232742.1">
    <property type="nucleotide sequence ID" value="XM_051376782.1"/>
</dbReference>
<evidence type="ECO:0000256" key="2">
    <source>
        <dbReference type="ARBA" id="ARBA00004531"/>
    </source>
</evidence>
<evidence type="ECO:0000256" key="13">
    <source>
        <dbReference type="ARBA" id="ARBA00023288"/>
    </source>
</evidence>
<proteinExistence type="predicted"/>
<name>A0A8P4GMB1_DICLA</name>
<keyword evidence="4" id="KW-1032">Host cell membrane</keyword>
<evidence type="ECO:0000256" key="14">
    <source>
        <dbReference type="SAM" id="MobiDB-lite"/>
    </source>
</evidence>
<dbReference type="PANTHER" id="PTHR10424:SF81">
    <property type="entry name" value="ERVV2 PROTEIN"/>
    <property type="match status" value="1"/>
</dbReference>
<dbReference type="OMA" id="CIRICVI"/>
<reference evidence="16" key="2">
    <citation type="submission" date="2025-09" db="UniProtKB">
        <authorList>
            <consortium name="Ensembl"/>
        </authorList>
    </citation>
    <scope>IDENTIFICATION</scope>
</reference>
<keyword evidence="6 15" id="KW-0812">Transmembrane</keyword>
<evidence type="ECO:0000256" key="15">
    <source>
        <dbReference type="SAM" id="Phobius"/>
    </source>
</evidence>
<dbReference type="SUPFAM" id="SSF58069">
    <property type="entry name" value="Virus ectodomain"/>
    <property type="match status" value="1"/>
</dbReference>
<evidence type="ECO:0000256" key="6">
    <source>
        <dbReference type="ARBA" id="ARBA00022692"/>
    </source>
</evidence>
<keyword evidence="5" id="KW-0945">Host-virus interaction</keyword>
<evidence type="ECO:0000313" key="16">
    <source>
        <dbReference type="Ensembl" id="ENSDLAP00005077494.1"/>
    </source>
</evidence>
<keyword evidence="9 15" id="KW-0472">Membrane</keyword>
<dbReference type="RefSeq" id="XP_051232743.1">
    <property type="nucleotide sequence ID" value="XM_051376783.1"/>
</dbReference>
<gene>
    <name evidence="16" type="primary">LOC127350300</name>
</gene>
<dbReference type="RefSeq" id="XP_051232744.1">
    <property type="nucleotide sequence ID" value="XM_051376784.1"/>
</dbReference>
<evidence type="ECO:0000256" key="4">
    <source>
        <dbReference type="ARBA" id="ARBA00022511"/>
    </source>
</evidence>
<evidence type="ECO:0000256" key="9">
    <source>
        <dbReference type="ARBA" id="ARBA00023136"/>
    </source>
</evidence>
<accession>A0A8P4GMB1</accession>
<evidence type="ECO:0000256" key="11">
    <source>
        <dbReference type="ARBA" id="ARBA00023157"/>
    </source>
</evidence>
<evidence type="ECO:0000256" key="7">
    <source>
        <dbReference type="ARBA" id="ARBA00022870"/>
    </source>
</evidence>
<evidence type="ECO:0000256" key="8">
    <source>
        <dbReference type="ARBA" id="ARBA00022989"/>
    </source>
</evidence>
<dbReference type="Ensembl" id="ENSDLAT00005080949.1">
    <property type="protein sequence ID" value="ENSDLAP00005077494.1"/>
    <property type="gene ID" value="ENSDLAG00005027314.1"/>
</dbReference>
<feature type="region of interest" description="Disordered" evidence="14">
    <location>
        <begin position="544"/>
        <end position="571"/>
    </location>
</feature>
<feature type="transmembrane region" description="Helical" evidence="15">
    <location>
        <begin position="21"/>
        <end position="40"/>
    </location>
</feature>
<keyword evidence="7" id="KW-1043">Host membrane</keyword>
<dbReference type="AlphaFoldDB" id="A0A8P4GMB1"/>
<keyword evidence="12" id="KW-0325">Glycoprotein</keyword>
<comment type="subcellular location">
    <subcellularLocation>
        <location evidence="1">Host cell membrane</location>
        <topology evidence="1">Single-pass type I membrane protein</topology>
    </subcellularLocation>
    <subcellularLocation>
        <location evidence="2">Host endomembrane system</location>
        <topology evidence="2">Peripheral membrane protein</topology>
    </subcellularLocation>
    <subcellularLocation>
        <location evidence="3">Virion membrane</location>
        <topology evidence="3">Single-pass type I membrane protein</topology>
    </subcellularLocation>
</comment>
<keyword evidence="8 15" id="KW-1133">Transmembrane helix</keyword>
<dbReference type="Gene3D" id="1.10.287.210">
    <property type="match status" value="1"/>
</dbReference>
<evidence type="ECO:0000256" key="12">
    <source>
        <dbReference type="ARBA" id="ARBA00023180"/>
    </source>
</evidence>
<dbReference type="PANTHER" id="PTHR10424">
    <property type="entry name" value="VIRAL ENVELOPE PROTEIN"/>
    <property type="match status" value="1"/>
</dbReference>
<evidence type="ECO:0000256" key="10">
    <source>
        <dbReference type="ARBA" id="ARBA00023139"/>
    </source>
</evidence>
<evidence type="ECO:0000256" key="3">
    <source>
        <dbReference type="ARBA" id="ARBA00004563"/>
    </source>
</evidence>
<dbReference type="Proteomes" id="UP000694389">
    <property type="component" value="Unassembled WGS sequence"/>
</dbReference>
<evidence type="ECO:0000313" key="17">
    <source>
        <dbReference type="Proteomes" id="UP000694389"/>
    </source>
</evidence>
<evidence type="ECO:0008006" key="18">
    <source>
        <dbReference type="Google" id="ProtNLM"/>
    </source>
</evidence>
<reference evidence="16" key="1">
    <citation type="submission" date="2025-08" db="UniProtKB">
        <authorList>
            <consortium name="Ensembl"/>
        </authorList>
    </citation>
    <scope>IDENTIFICATION</scope>
</reference>
<keyword evidence="10" id="KW-0564">Palmitate</keyword>
<sequence>MDRTRPWHPFRQPGLCGLRGTLCCLGLISVVIVVTILLTIETHTPERHNTTTSANHTNRTRTCRTAGQVKTMSHPWLNPPPKVEHLYQHNLWWRYANHTARSANHCNCYVCSLMPVASTHPKVTVRPLQGPYVDCWLQLASRGVVHDWVSNGTVYNSTTCPHSVVRLPGSADQFTLPVIPAHGQVHPICVAQTGTHSVGLIPARHCLRVLIAADIVINDNCSNANIRNSSQPCIPPDQLYAFNRYPTSPSSTQPLCNDLDNSRCAVFKLINMSCPSGYNCTGIPFNYVPGDNGTYPVSQAWWLCGNTVYANLRAHWSGVCAPVLVSDHTIVIYTYSDDRPRQRRNAPTFARHDPIWGTDVPQQFKHWSTSEKVAMALFPWVGTAKNTLRLETVDYRLQTFLNYTLSTLKGVKDELTSLRLLSMQNCLVLDQLTASQGGVCALVGEYCCTFVPENDADGHVISEGIANITALQAAMIADHNLGEDWFQWLFSSWKGLLLKAGVILLLFILLTPCLIPLIRRQISSMLTRQLLAYSPLTGKEDLPTNTPALFPIPDYGDDTDDTDDTEASDTV</sequence>
<keyword evidence="17" id="KW-1185">Reference proteome</keyword>
<dbReference type="GeneID" id="127350300"/>
<keyword evidence="11" id="KW-1015">Disulfide bond</keyword>
<feature type="transmembrane region" description="Helical" evidence="15">
    <location>
        <begin position="496"/>
        <end position="518"/>
    </location>
</feature>
<organism evidence="16 17">
    <name type="scientific">Dicentrarchus labrax</name>
    <name type="common">European seabass</name>
    <name type="synonym">Morone labrax</name>
    <dbReference type="NCBI Taxonomy" id="13489"/>
    <lineage>
        <taxon>Eukaryota</taxon>
        <taxon>Metazoa</taxon>
        <taxon>Chordata</taxon>
        <taxon>Craniata</taxon>
        <taxon>Vertebrata</taxon>
        <taxon>Euteleostomi</taxon>
        <taxon>Actinopterygii</taxon>
        <taxon>Neopterygii</taxon>
        <taxon>Teleostei</taxon>
        <taxon>Neoteleostei</taxon>
        <taxon>Acanthomorphata</taxon>
        <taxon>Eupercaria</taxon>
        <taxon>Moronidae</taxon>
        <taxon>Dicentrarchus</taxon>
    </lineage>
</organism>